<evidence type="ECO:0000313" key="4">
    <source>
        <dbReference type="EMBL" id="CEM51467.1"/>
    </source>
</evidence>
<name>A0A0G4I3D3_9ALVE</name>
<evidence type="ECO:0000259" key="3">
    <source>
        <dbReference type="Pfam" id="PF19037"/>
    </source>
</evidence>
<dbReference type="PANTHER" id="PTHR13027:SF7">
    <property type="entry name" value="VACUOLAR FUSION PROTEIN MON1 HOMOLOG"/>
    <property type="match status" value="1"/>
</dbReference>
<feature type="compositionally biased region" description="Basic and acidic residues" evidence="1">
    <location>
        <begin position="40"/>
        <end position="52"/>
    </location>
</feature>
<evidence type="ECO:0000256" key="1">
    <source>
        <dbReference type="SAM" id="MobiDB-lite"/>
    </source>
</evidence>
<accession>A0A0G4I3D3</accession>
<reference evidence="4" key="1">
    <citation type="submission" date="2014-11" db="EMBL/GenBank/DDBJ databases">
        <authorList>
            <person name="Otto D Thomas"/>
            <person name="Naeem Raeece"/>
        </authorList>
    </citation>
    <scope>NUCLEOTIDE SEQUENCE</scope>
</reference>
<evidence type="ECO:0000259" key="2">
    <source>
        <dbReference type="Pfam" id="PF19036"/>
    </source>
</evidence>
<feature type="domain" description="FUZ/MON1/HPS1 first Longin" evidence="2">
    <location>
        <begin position="162"/>
        <end position="286"/>
    </location>
</feature>
<dbReference type="InterPro" id="IPR004353">
    <property type="entry name" value="Mon1"/>
</dbReference>
<dbReference type="PANTHER" id="PTHR13027">
    <property type="entry name" value="SAND PROTEIN-RELATED"/>
    <property type="match status" value="1"/>
</dbReference>
<proteinExistence type="predicted"/>
<dbReference type="AlphaFoldDB" id="A0A0G4I3D3"/>
<feature type="compositionally biased region" description="Pro residues" evidence="1">
    <location>
        <begin position="113"/>
        <end position="126"/>
    </location>
</feature>
<dbReference type="PRINTS" id="PR01546">
    <property type="entry name" value="YEAST73DUF"/>
</dbReference>
<dbReference type="PhylomeDB" id="A0A0G4I3D3"/>
<protein>
    <recommendedName>
        <fullName evidence="5">Vacuolar fusion protein MON1 homolog</fullName>
    </recommendedName>
</protein>
<dbReference type="GO" id="GO:0016192">
    <property type="term" value="P:vesicle-mediated transport"/>
    <property type="evidence" value="ECO:0007669"/>
    <property type="project" value="InterPro"/>
</dbReference>
<gene>
    <name evidence="4" type="ORF">Cvel_10644</name>
</gene>
<feature type="compositionally biased region" description="Basic and acidic residues" evidence="1">
    <location>
        <begin position="16"/>
        <end position="29"/>
    </location>
</feature>
<dbReference type="InterPro" id="IPR043971">
    <property type="entry name" value="FUZ/MON1/HPS1_longin_2"/>
</dbReference>
<feature type="domain" description="FUZ/MON1/HPS1 second Longin" evidence="3">
    <location>
        <begin position="332"/>
        <end position="415"/>
    </location>
</feature>
<dbReference type="EMBL" id="CDMZ01004953">
    <property type="protein sequence ID" value="CEM51467.1"/>
    <property type="molecule type" value="Genomic_DNA"/>
</dbReference>
<sequence>MLEGDGVTSAAAAEAEESRRREAEAHGRSTDGLMDIDPGTEPRSRLAADLEHAGTNGDGGANVDAEGGEEDSVSLTAPTKETETESERPTPPSTAKRTPAKPSQQLPARPSQPARPTPPPPPPPVPAKRLRPITSNFHVRFTAAKKHPEEDNSMESWYKHKRHVLIFTFSGKPVFSRYGCEDRLATFTGTLSAVVSKAAEFFKASKGTDSLRCLRTRRHTFVFHEKGPLWLVCVSAHGDLWRPTVELLETVWQQLVCILTRGIEKTLYSRPSFDVRPLLGGTDAALSNAVSWSSRAPMGLSDGWEALPLPPSVRQVVTDSLKDIRNPHILAGLMVADHRVVTLATARHVSLKPRDVNLVVNFVLSSVSLRQAESWTPVCLPSVHESAFLYAYVNFLTPEAGVVFLSSSSDAAIFHLLSGHARQIERTLNASGSLESILHAMRAAPVVIPALTPPTAAPPAFSLSPLTQLQGSREREIVAHSGSLSAQMGPLRFLHVAFRVPSLGQVFSSRPQGHVESAEKTKSLFQTYASCRDLVDGMQGPNQVFVQRRHDVIYLWDSPEFSLACTCPEWQGISSVGLATLVQWLRSNEKTLFVSPIPQLPR</sequence>
<organism evidence="4">
    <name type="scientific">Chromera velia CCMP2878</name>
    <dbReference type="NCBI Taxonomy" id="1169474"/>
    <lineage>
        <taxon>Eukaryota</taxon>
        <taxon>Sar</taxon>
        <taxon>Alveolata</taxon>
        <taxon>Colpodellida</taxon>
        <taxon>Chromeraceae</taxon>
        <taxon>Chromera</taxon>
    </lineage>
</organism>
<dbReference type="Pfam" id="PF19036">
    <property type="entry name" value="Fuz_longin_1"/>
    <property type="match status" value="1"/>
</dbReference>
<dbReference type="Pfam" id="PF19037">
    <property type="entry name" value="Fuz_longin_2"/>
    <property type="match status" value="1"/>
</dbReference>
<evidence type="ECO:0008006" key="5">
    <source>
        <dbReference type="Google" id="ProtNLM"/>
    </source>
</evidence>
<dbReference type="VEuPathDB" id="CryptoDB:Cvel_10644"/>
<dbReference type="GO" id="GO:0006623">
    <property type="term" value="P:protein targeting to vacuole"/>
    <property type="evidence" value="ECO:0007669"/>
    <property type="project" value="InterPro"/>
</dbReference>
<feature type="region of interest" description="Disordered" evidence="1">
    <location>
        <begin position="1"/>
        <end position="130"/>
    </location>
</feature>
<dbReference type="InterPro" id="IPR043972">
    <property type="entry name" value="FUZ/MON1/HPS1_longin_1"/>
</dbReference>